<evidence type="ECO:0000256" key="1">
    <source>
        <dbReference type="ARBA" id="ARBA00022884"/>
    </source>
</evidence>
<dbReference type="PANTHER" id="PTHR10501">
    <property type="entry name" value="U1 SMALL NUCLEAR RIBONUCLEOPROTEIN A/U2 SMALL NUCLEAR RIBONUCLEOPROTEIN B"/>
    <property type="match status" value="1"/>
</dbReference>
<dbReference type="OrthoDB" id="431169at2759"/>
<proteinExistence type="predicted"/>
<dbReference type="Proteomes" id="UP000265515">
    <property type="component" value="Unassembled WGS sequence"/>
</dbReference>
<keyword evidence="1 2" id="KW-0694">RNA-binding</keyword>
<dbReference type="EMBL" id="BFEA01002345">
    <property type="protein sequence ID" value="GBG41278.1"/>
    <property type="molecule type" value="Genomic_DNA"/>
</dbReference>
<reference evidence="4 5" key="1">
    <citation type="journal article" date="2018" name="Cell">
        <title>The Chara Genome: Secondary Complexity and Implications for Plant Terrestrialization.</title>
        <authorList>
            <person name="Nishiyama T."/>
            <person name="Sakayama H."/>
            <person name="Vries J.D."/>
            <person name="Buschmann H."/>
            <person name="Saint-Marcoux D."/>
            <person name="Ullrich K.K."/>
            <person name="Haas F.B."/>
            <person name="Vanderstraeten L."/>
            <person name="Becker D."/>
            <person name="Lang D."/>
            <person name="Vosolsobe S."/>
            <person name="Rombauts S."/>
            <person name="Wilhelmsson P.K.I."/>
            <person name="Janitza P."/>
            <person name="Kern R."/>
            <person name="Heyl A."/>
            <person name="Rumpler F."/>
            <person name="Villalobos L.I.A.C."/>
            <person name="Clay J.M."/>
            <person name="Skokan R."/>
            <person name="Toyoda A."/>
            <person name="Suzuki Y."/>
            <person name="Kagoshima H."/>
            <person name="Schijlen E."/>
            <person name="Tajeshwar N."/>
            <person name="Catarino B."/>
            <person name="Hetherington A.J."/>
            <person name="Saltykova A."/>
            <person name="Bonnot C."/>
            <person name="Breuninger H."/>
            <person name="Symeonidi A."/>
            <person name="Radhakrishnan G.V."/>
            <person name="Van Nieuwerburgh F."/>
            <person name="Deforce D."/>
            <person name="Chang C."/>
            <person name="Karol K.G."/>
            <person name="Hedrich R."/>
            <person name="Ulvskov P."/>
            <person name="Glockner G."/>
            <person name="Delwiche C.F."/>
            <person name="Petrasek J."/>
            <person name="Van de Peer Y."/>
            <person name="Friml J."/>
            <person name="Beilby M."/>
            <person name="Dolan L."/>
            <person name="Kohara Y."/>
            <person name="Sugano S."/>
            <person name="Fujiyama A."/>
            <person name="Delaux P.-M."/>
            <person name="Quint M."/>
            <person name="TheiBen G."/>
            <person name="Hagemann M."/>
            <person name="Harholt J."/>
            <person name="Dunand C."/>
            <person name="Zachgo S."/>
            <person name="Langdale J."/>
            <person name="Maumus F."/>
            <person name="Straeten D.V.D."/>
            <person name="Gould S.B."/>
            <person name="Rensing S.A."/>
        </authorList>
    </citation>
    <scope>NUCLEOTIDE SEQUENCE [LARGE SCALE GENOMIC DNA]</scope>
    <source>
        <strain evidence="4 5">S276</strain>
    </source>
</reference>
<accession>A0A388JJJ4</accession>
<evidence type="ECO:0000256" key="2">
    <source>
        <dbReference type="PROSITE-ProRule" id="PRU00176"/>
    </source>
</evidence>
<gene>
    <name evidence="4" type="ORF">CBR_g74201</name>
</gene>
<dbReference type="Gramene" id="GBG41278">
    <property type="protein sequence ID" value="GBG41278"/>
    <property type="gene ID" value="CBR_g74201"/>
</dbReference>
<protein>
    <recommendedName>
        <fullName evidence="3">RRM domain-containing protein</fullName>
    </recommendedName>
</protein>
<dbReference type="Pfam" id="PF00076">
    <property type="entry name" value="RRM_1"/>
    <property type="match status" value="1"/>
</dbReference>
<dbReference type="InterPro" id="IPR012677">
    <property type="entry name" value="Nucleotide-bd_a/b_plait_sf"/>
</dbReference>
<dbReference type="Gene3D" id="3.30.70.330">
    <property type="match status" value="1"/>
</dbReference>
<keyword evidence="5" id="KW-1185">Reference proteome</keyword>
<feature type="non-terminal residue" evidence="4">
    <location>
        <position position="78"/>
    </location>
</feature>
<comment type="caution">
    <text evidence="4">The sequence shown here is derived from an EMBL/GenBank/DDBJ whole genome shotgun (WGS) entry which is preliminary data.</text>
</comment>
<sequence>MGDKTPKKEERGSDEVIRTLFLSGLPPDVKDRELYILFRPFDGYESSQVQLTSRSPHPVGFAVFVDQASALIARDALN</sequence>
<dbReference type="SUPFAM" id="SSF54928">
    <property type="entry name" value="RNA-binding domain, RBD"/>
    <property type="match status" value="1"/>
</dbReference>
<evidence type="ECO:0000313" key="4">
    <source>
        <dbReference type="EMBL" id="GBG41278.1"/>
    </source>
</evidence>
<dbReference type="STRING" id="69332.A0A388JJJ4"/>
<feature type="domain" description="RRM" evidence="3">
    <location>
        <begin position="18"/>
        <end position="78"/>
    </location>
</feature>
<dbReference type="PROSITE" id="PS50102">
    <property type="entry name" value="RRM"/>
    <property type="match status" value="1"/>
</dbReference>
<dbReference type="GO" id="GO:0003723">
    <property type="term" value="F:RNA binding"/>
    <property type="evidence" value="ECO:0007669"/>
    <property type="project" value="UniProtKB-UniRule"/>
</dbReference>
<dbReference type="InterPro" id="IPR000504">
    <property type="entry name" value="RRM_dom"/>
</dbReference>
<name>A0A388JJJ4_CHABU</name>
<dbReference type="InterPro" id="IPR035979">
    <property type="entry name" value="RBD_domain_sf"/>
</dbReference>
<evidence type="ECO:0000313" key="5">
    <source>
        <dbReference type="Proteomes" id="UP000265515"/>
    </source>
</evidence>
<dbReference type="AlphaFoldDB" id="A0A388JJJ4"/>
<evidence type="ECO:0000259" key="3">
    <source>
        <dbReference type="PROSITE" id="PS50102"/>
    </source>
</evidence>
<organism evidence="4 5">
    <name type="scientific">Chara braunii</name>
    <name type="common">Braun's stonewort</name>
    <dbReference type="NCBI Taxonomy" id="69332"/>
    <lineage>
        <taxon>Eukaryota</taxon>
        <taxon>Viridiplantae</taxon>
        <taxon>Streptophyta</taxon>
        <taxon>Charophyceae</taxon>
        <taxon>Charales</taxon>
        <taxon>Characeae</taxon>
        <taxon>Chara</taxon>
    </lineage>
</organism>